<dbReference type="RefSeq" id="WP_176161340.1">
    <property type="nucleotide sequence ID" value="NZ_CP054929.1"/>
</dbReference>
<dbReference type="Proteomes" id="UP000509303">
    <property type="component" value="Chromosome"/>
</dbReference>
<dbReference type="EMBL" id="CP054929">
    <property type="protein sequence ID" value="QKW49606.1"/>
    <property type="molecule type" value="Genomic_DNA"/>
</dbReference>
<evidence type="ECO:0000313" key="2">
    <source>
        <dbReference type="Proteomes" id="UP000509303"/>
    </source>
</evidence>
<accession>A0A7H8N5K9</accession>
<dbReference type="AlphaFoldDB" id="A0A7H8N5K9"/>
<proteinExistence type="predicted"/>
<protein>
    <submittedName>
        <fullName evidence="1">DUF2993 domain-containing protein</fullName>
    </submittedName>
</protein>
<dbReference type="InterPro" id="IPR021373">
    <property type="entry name" value="DUF2993"/>
</dbReference>
<gene>
    <name evidence="1" type="ORF">HUT08_08620</name>
</gene>
<evidence type="ECO:0000313" key="1">
    <source>
        <dbReference type="EMBL" id="QKW49606.1"/>
    </source>
</evidence>
<sequence length="252" mass="26042">MTVLRGRLRGKRIIVLGVLGAVLALVGIAEAVLRYSTADRMADRMSRRLDTDLTVSLGGTPVLVQLARGSFPHVEVEGSDATFRNFTGVSFDADLADVVREDGALRVGSSRVRAELSAEAIAASVASGGAGDGDAANGGLLGGGSGGGGGRTGLVVTTDPASGQLVAHAGPGQLVTVAMRPRIDGEALTLDRTGVSVGDRPVPDRVADRWLAGLPRSLDLSELPLELRPDTLTVTDDGLRMDLKGERATVRR</sequence>
<name>A0A7H8N5K9_9ACTN</name>
<organism evidence="1 2">
    <name type="scientific">Streptomyces buecherae</name>
    <dbReference type="NCBI Taxonomy" id="2763006"/>
    <lineage>
        <taxon>Bacteria</taxon>
        <taxon>Bacillati</taxon>
        <taxon>Actinomycetota</taxon>
        <taxon>Actinomycetes</taxon>
        <taxon>Kitasatosporales</taxon>
        <taxon>Streptomycetaceae</taxon>
        <taxon>Streptomyces</taxon>
    </lineage>
</organism>
<dbReference type="Pfam" id="PF11209">
    <property type="entry name" value="LmeA"/>
    <property type="match status" value="1"/>
</dbReference>
<keyword evidence="2" id="KW-1185">Reference proteome</keyword>
<reference evidence="1 2" key="1">
    <citation type="submission" date="2020-06" db="EMBL/GenBank/DDBJ databases">
        <title>Genome mining for natural products.</title>
        <authorList>
            <person name="Zhang B."/>
            <person name="Shi J."/>
            <person name="Ge H."/>
        </authorList>
    </citation>
    <scope>NUCLEOTIDE SEQUENCE [LARGE SCALE GENOMIC DNA]</scope>
    <source>
        <strain evidence="1 2">NA00687</strain>
    </source>
</reference>